<dbReference type="InterPro" id="IPR032675">
    <property type="entry name" value="LRR_dom_sf"/>
</dbReference>
<comment type="caution">
    <text evidence="20">The sequence shown here is derived from an EMBL/GenBank/DDBJ whole genome shotgun (WGS) entry which is preliminary data.</text>
</comment>
<evidence type="ECO:0000256" key="7">
    <source>
        <dbReference type="ARBA" id="ARBA00022729"/>
    </source>
</evidence>
<comment type="catalytic activity">
    <reaction evidence="16">
        <text>L-seryl-[protein] + ATP = O-phospho-L-seryl-[protein] + ADP + H(+)</text>
        <dbReference type="Rhea" id="RHEA:17989"/>
        <dbReference type="Rhea" id="RHEA-COMP:9863"/>
        <dbReference type="Rhea" id="RHEA-COMP:11604"/>
        <dbReference type="ChEBI" id="CHEBI:15378"/>
        <dbReference type="ChEBI" id="CHEBI:29999"/>
        <dbReference type="ChEBI" id="CHEBI:30616"/>
        <dbReference type="ChEBI" id="CHEBI:83421"/>
        <dbReference type="ChEBI" id="CHEBI:456216"/>
        <dbReference type="EC" id="2.7.11.1"/>
    </reaction>
</comment>
<keyword evidence="7" id="KW-0732">Signal</keyword>
<evidence type="ECO:0000256" key="14">
    <source>
        <dbReference type="ARBA" id="ARBA00023180"/>
    </source>
</evidence>
<feature type="region of interest" description="Disordered" evidence="17">
    <location>
        <begin position="890"/>
        <end position="915"/>
    </location>
</feature>
<dbReference type="InterPro" id="IPR011009">
    <property type="entry name" value="Kinase-like_dom_sf"/>
</dbReference>
<keyword evidence="21" id="KW-1185">Reference proteome</keyword>
<evidence type="ECO:0000256" key="18">
    <source>
        <dbReference type="SAM" id="Phobius"/>
    </source>
</evidence>
<dbReference type="FunFam" id="3.30.200.20:FF:000217">
    <property type="entry name" value="probable LRR receptor-like serine/threonine-protein kinase At1g53430"/>
    <property type="match status" value="1"/>
</dbReference>
<keyword evidence="14" id="KW-0325">Glycoprotein</keyword>
<evidence type="ECO:0000256" key="1">
    <source>
        <dbReference type="ARBA" id="ARBA00004479"/>
    </source>
</evidence>
<evidence type="ECO:0000313" key="21">
    <source>
        <dbReference type="Proteomes" id="UP001291623"/>
    </source>
</evidence>
<dbReference type="GO" id="GO:0004674">
    <property type="term" value="F:protein serine/threonine kinase activity"/>
    <property type="evidence" value="ECO:0007669"/>
    <property type="project" value="UniProtKB-EC"/>
</dbReference>
<dbReference type="SUPFAM" id="SSF52058">
    <property type="entry name" value="L domain-like"/>
    <property type="match status" value="1"/>
</dbReference>
<dbReference type="InterPro" id="IPR000719">
    <property type="entry name" value="Prot_kinase_dom"/>
</dbReference>
<evidence type="ECO:0000256" key="11">
    <source>
        <dbReference type="ARBA" id="ARBA00022989"/>
    </source>
</evidence>
<feature type="transmembrane region" description="Helical" evidence="18">
    <location>
        <begin position="6"/>
        <end position="35"/>
    </location>
</feature>
<proteinExistence type="predicted"/>
<dbReference type="PANTHER" id="PTHR48006">
    <property type="entry name" value="LEUCINE-RICH REPEAT-CONTAINING PROTEIN DDB_G0281931-RELATED"/>
    <property type="match status" value="1"/>
</dbReference>
<evidence type="ECO:0000259" key="19">
    <source>
        <dbReference type="PROSITE" id="PS50011"/>
    </source>
</evidence>
<evidence type="ECO:0000256" key="6">
    <source>
        <dbReference type="ARBA" id="ARBA00022692"/>
    </source>
</evidence>
<reference evidence="20" key="1">
    <citation type="submission" date="2023-12" db="EMBL/GenBank/DDBJ databases">
        <title>Genome assembly of Anisodus tanguticus.</title>
        <authorList>
            <person name="Wang Y.-J."/>
        </authorList>
    </citation>
    <scope>NUCLEOTIDE SEQUENCE</scope>
    <source>
        <strain evidence="20">KB-2021</strain>
        <tissue evidence="20">Leaf</tissue>
    </source>
</reference>
<dbReference type="Gene3D" id="3.30.200.20">
    <property type="entry name" value="Phosphorylase Kinase, domain 1"/>
    <property type="match status" value="2"/>
</dbReference>
<keyword evidence="6 18" id="KW-0812">Transmembrane</keyword>
<protein>
    <recommendedName>
        <fullName evidence="2">non-specific serine/threonine protein kinase</fullName>
        <ecNumber evidence="2">2.7.11.1</ecNumber>
    </recommendedName>
</protein>
<evidence type="ECO:0000256" key="12">
    <source>
        <dbReference type="ARBA" id="ARBA00023136"/>
    </source>
</evidence>
<keyword evidence="11 18" id="KW-1133">Transmembrane helix</keyword>
<feature type="compositionally biased region" description="Low complexity" evidence="17">
    <location>
        <begin position="895"/>
        <end position="907"/>
    </location>
</feature>
<dbReference type="InterPro" id="IPR001245">
    <property type="entry name" value="Ser-Thr/Tyr_kinase_cat_dom"/>
</dbReference>
<name>A0AAE1QY13_9SOLA</name>
<dbReference type="Pfam" id="PF00560">
    <property type="entry name" value="LRR_1"/>
    <property type="match status" value="4"/>
</dbReference>
<evidence type="ECO:0000256" key="13">
    <source>
        <dbReference type="ARBA" id="ARBA00023170"/>
    </source>
</evidence>
<evidence type="ECO:0000256" key="9">
    <source>
        <dbReference type="ARBA" id="ARBA00022741"/>
    </source>
</evidence>
<evidence type="ECO:0000256" key="2">
    <source>
        <dbReference type="ARBA" id="ARBA00012513"/>
    </source>
</evidence>
<evidence type="ECO:0000256" key="5">
    <source>
        <dbReference type="ARBA" id="ARBA00022679"/>
    </source>
</evidence>
<dbReference type="Gene3D" id="2.60.120.430">
    <property type="entry name" value="Galactose-binding lectin"/>
    <property type="match status" value="1"/>
</dbReference>
<dbReference type="Pfam" id="PF11721">
    <property type="entry name" value="Malectin"/>
    <property type="match status" value="1"/>
</dbReference>
<dbReference type="EMBL" id="JAVYJV010000021">
    <property type="protein sequence ID" value="KAK4341750.1"/>
    <property type="molecule type" value="Genomic_DNA"/>
</dbReference>
<keyword evidence="10" id="KW-0067">ATP-binding</keyword>
<dbReference type="AlphaFoldDB" id="A0AAE1QY13"/>
<keyword evidence="9" id="KW-0547">Nucleotide-binding</keyword>
<sequence>MKSVVGYGWVAVVVVWVCRYGLCELGGLGFQNGVLDQPLSNKAEMKTTLPWASERYALFGPINFYLLAIIIMFSLVVEIGVAQRNTTDPSEARILNSIFQRWGISATNQWNISGELCSGAAIDSTSILEFNPAIKCDCSNRTACHITGLRVYALDVMGEIPDELWSLTFLDDLNLGQNFLTGTLSASIGNLTRMKWLTFGINALSGEIPKELGLLTNLLSLSLGTNNFSGPLPPELGNLTKLTQIYFNSAGVTGPIPLTFAKLQNLEQVWTSDNGFTGRIPDFIGNNWSKLTVLRFEGNAFEGPIPASFSNLTSLTDMRISDLSNGSSSFDFLRNMKSLSKLVLRNNKISGSIPSNIGEYQSLSLLDLSFNNLTGRIPDAVFNLSLLTHLFLGDNKLTGALPAQKTLSLQTIDLSYNWLSGSFPSWINEQNLQLNLVGNNFTTEQIEQSGSRFAIKCGGPQITSTNQILYERDNETLGPATYFMTSTGRWAVSNAGLHSDRPNQSFTSFSSSQFTNTLDSELFQTARISAGSLRYYGLGLENGNYTVNLQFAESEILNPPTWRSVGRRVFDVYVQGNRELKDFDIRKEAGGRSLVAVQKQFKAQVSENHLEIHLFWAGKGTCCVPIQGTYGPSISAISATSDFVPTVSNQPPTTKKNRTGLIVGIVVGVGVISFISGTLEDGRVVAVKQLSVASHQGKSQFVAEIATISAVQHRNLVKLYGCCIEADRRLLVYEYLENKSLDQALFGYLAPEYAMRGHLTEKADVFSFGVVALEIVSGRPNSDSSLEEDKMYLLEWVKSFPSLLLVKHQNNEILRRVVDANLYEFDVDEVKKVTRIALLCTQTSPALRPSMSRVIAMLTGDAEVATVTSKPGYLTDWKFKDTTTFMTDHSSQMHNSSVNTSTTVDTNCPPSGADTPMLRDVIGEDAYGPSISALSATPDFIPTVSNQPPTTKKNRTGLIVGIAVGVGVISLLSLFDVYYLIQKRKQQQALEDEECYSELRAVTGDFCISNKLGGGGFGPVYKGTLEDERVVAVKQLSVASHQGKSQFVAEIATISVVQHYILGYLTPEYAMRGHLTEKADVFGFGVVALEIVSGRPNSESSLEEDKMYLLEWAWQLHENKCETELVDANLSDFDENEVKKVIGIALLCTQTPPGLRPSMSRVIAMLTGDVQVATVTSTPGYLTD</sequence>
<dbReference type="Gene3D" id="1.10.510.10">
    <property type="entry name" value="Transferase(Phosphotransferase) domain 1"/>
    <property type="match status" value="2"/>
</dbReference>
<dbReference type="Gene3D" id="3.80.10.10">
    <property type="entry name" value="Ribonuclease Inhibitor"/>
    <property type="match status" value="2"/>
</dbReference>
<keyword evidence="12 18" id="KW-0472">Membrane</keyword>
<evidence type="ECO:0000256" key="8">
    <source>
        <dbReference type="ARBA" id="ARBA00022737"/>
    </source>
</evidence>
<feature type="transmembrane region" description="Helical" evidence="18">
    <location>
        <begin position="958"/>
        <end position="981"/>
    </location>
</feature>
<dbReference type="FunFam" id="2.60.120.430:FF:000002">
    <property type="entry name" value="Leucine-rich repeat receptor-like protein kinase"/>
    <property type="match status" value="1"/>
</dbReference>
<dbReference type="GO" id="GO:0005886">
    <property type="term" value="C:plasma membrane"/>
    <property type="evidence" value="ECO:0007669"/>
    <property type="project" value="TreeGrafter"/>
</dbReference>
<keyword evidence="4" id="KW-0433">Leucine-rich repeat</keyword>
<keyword evidence="8" id="KW-0677">Repeat</keyword>
<keyword evidence="3" id="KW-0597">Phosphoprotein</keyword>
<keyword evidence="5" id="KW-0808">Transferase</keyword>
<comment type="subcellular location">
    <subcellularLocation>
        <location evidence="1">Membrane</location>
        <topology evidence="1">Single-pass type I membrane protein</topology>
    </subcellularLocation>
</comment>
<evidence type="ECO:0000313" key="20">
    <source>
        <dbReference type="EMBL" id="KAK4341750.1"/>
    </source>
</evidence>
<dbReference type="InterPro" id="IPR051824">
    <property type="entry name" value="LRR_Rcpt-Like_S/T_Kinase"/>
</dbReference>
<comment type="catalytic activity">
    <reaction evidence="15">
        <text>L-threonyl-[protein] + ATP = O-phospho-L-threonyl-[protein] + ADP + H(+)</text>
        <dbReference type="Rhea" id="RHEA:46608"/>
        <dbReference type="Rhea" id="RHEA-COMP:11060"/>
        <dbReference type="Rhea" id="RHEA-COMP:11605"/>
        <dbReference type="ChEBI" id="CHEBI:15378"/>
        <dbReference type="ChEBI" id="CHEBI:30013"/>
        <dbReference type="ChEBI" id="CHEBI:30616"/>
        <dbReference type="ChEBI" id="CHEBI:61977"/>
        <dbReference type="ChEBI" id="CHEBI:456216"/>
        <dbReference type="EC" id="2.7.11.1"/>
    </reaction>
</comment>
<dbReference type="EC" id="2.7.11.1" evidence="2"/>
<keyword evidence="13" id="KW-0675">Receptor</keyword>
<dbReference type="FunFam" id="3.80.10.10:FF:000298">
    <property type="entry name" value="Putative LRR receptor-like serine/threonine-protein kinase"/>
    <property type="match status" value="1"/>
</dbReference>
<accession>A0AAE1QY13</accession>
<evidence type="ECO:0000256" key="15">
    <source>
        <dbReference type="ARBA" id="ARBA00047899"/>
    </source>
</evidence>
<dbReference type="SUPFAM" id="SSF56112">
    <property type="entry name" value="Protein kinase-like (PK-like)"/>
    <property type="match status" value="2"/>
</dbReference>
<organism evidence="20 21">
    <name type="scientific">Anisodus tanguticus</name>
    <dbReference type="NCBI Taxonomy" id="243964"/>
    <lineage>
        <taxon>Eukaryota</taxon>
        <taxon>Viridiplantae</taxon>
        <taxon>Streptophyta</taxon>
        <taxon>Embryophyta</taxon>
        <taxon>Tracheophyta</taxon>
        <taxon>Spermatophyta</taxon>
        <taxon>Magnoliopsida</taxon>
        <taxon>eudicotyledons</taxon>
        <taxon>Gunneridae</taxon>
        <taxon>Pentapetalae</taxon>
        <taxon>asterids</taxon>
        <taxon>lamiids</taxon>
        <taxon>Solanales</taxon>
        <taxon>Solanaceae</taxon>
        <taxon>Solanoideae</taxon>
        <taxon>Hyoscyameae</taxon>
        <taxon>Anisodus</taxon>
    </lineage>
</organism>
<dbReference type="Pfam" id="PF07714">
    <property type="entry name" value="PK_Tyr_Ser-Thr"/>
    <property type="match status" value="2"/>
</dbReference>
<dbReference type="GO" id="GO:0005524">
    <property type="term" value="F:ATP binding"/>
    <property type="evidence" value="ECO:0007669"/>
    <property type="project" value="UniProtKB-KW"/>
</dbReference>
<evidence type="ECO:0000256" key="17">
    <source>
        <dbReference type="SAM" id="MobiDB-lite"/>
    </source>
</evidence>
<dbReference type="Proteomes" id="UP001291623">
    <property type="component" value="Unassembled WGS sequence"/>
</dbReference>
<evidence type="ECO:0000256" key="16">
    <source>
        <dbReference type="ARBA" id="ARBA00048679"/>
    </source>
</evidence>
<feature type="transmembrane region" description="Helical" evidence="18">
    <location>
        <begin position="56"/>
        <end position="77"/>
    </location>
</feature>
<feature type="domain" description="Protein kinase" evidence="19">
    <location>
        <begin position="661"/>
        <end position="1172"/>
    </location>
</feature>
<evidence type="ECO:0000256" key="10">
    <source>
        <dbReference type="ARBA" id="ARBA00022840"/>
    </source>
</evidence>
<dbReference type="FunFam" id="3.80.10.10:FF:000766">
    <property type="entry name" value="Os05g0263100 protein"/>
    <property type="match status" value="1"/>
</dbReference>
<evidence type="ECO:0000256" key="3">
    <source>
        <dbReference type="ARBA" id="ARBA00022553"/>
    </source>
</evidence>
<dbReference type="InterPro" id="IPR021720">
    <property type="entry name" value="Malectin_dom"/>
</dbReference>
<evidence type="ECO:0000256" key="4">
    <source>
        <dbReference type="ARBA" id="ARBA00022614"/>
    </source>
</evidence>
<gene>
    <name evidence="20" type="ORF">RND71_037566</name>
</gene>
<dbReference type="PANTHER" id="PTHR48006:SF62">
    <property type="entry name" value="LEUCINE-RICH REPEAT TRANSMEMBRANE PROTEIN KINASE"/>
    <property type="match status" value="1"/>
</dbReference>
<dbReference type="InterPro" id="IPR001611">
    <property type="entry name" value="Leu-rich_rpt"/>
</dbReference>
<dbReference type="PROSITE" id="PS50011">
    <property type="entry name" value="PROTEIN_KINASE_DOM"/>
    <property type="match status" value="1"/>
</dbReference>